<feature type="domain" description="Wall-associated receptor kinase galacturonan-binding" evidence="7">
    <location>
        <begin position="21"/>
        <end position="89"/>
    </location>
</feature>
<feature type="domain" description="Wall-associated receptor kinase C-terminal" evidence="8">
    <location>
        <begin position="157"/>
        <end position="236"/>
    </location>
</feature>
<dbReference type="PANTHER" id="PTHR33138:SF74">
    <property type="entry name" value="WALL-ASSOCIATED RECEPTOR KINASE, GALACTURONAN-BINDING DOMAIN-CONTAINING PROTEIN-RELATED"/>
    <property type="match status" value="1"/>
</dbReference>
<organism evidence="9 10">
    <name type="scientific">Crotalaria pallida</name>
    <name type="common">Smooth rattlebox</name>
    <name type="synonym">Crotalaria striata</name>
    <dbReference type="NCBI Taxonomy" id="3830"/>
    <lineage>
        <taxon>Eukaryota</taxon>
        <taxon>Viridiplantae</taxon>
        <taxon>Streptophyta</taxon>
        <taxon>Embryophyta</taxon>
        <taxon>Tracheophyta</taxon>
        <taxon>Spermatophyta</taxon>
        <taxon>Magnoliopsida</taxon>
        <taxon>eudicotyledons</taxon>
        <taxon>Gunneridae</taxon>
        <taxon>Pentapetalae</taxon>
        <taxon>rosids</taxon>
        <taxon>fabids</taxon>
        <taxon>Fabales</taxon>
        <taxon>Fabaceae</taxon>
        <taxon>Papilionoideae</taxon>
        <taxon>50 kb inversion clade</taxon>
        <taxon>genistoids sensu lato</taxon>
        <taxon>core genistoids</taxon>
        <taxon>Crotalarieae</taxon>
        <taxon>Crotalaria</taxon>
    </lineage>
</organism>
<comment type="subcellular location">
    <subcellularLocation>
        <location evidence="1">Membrane</location>
        <topology evidence="1">Single-pass membrane protein</topology>
    </subcellularLocation>
</comment>
<dbReference type="InterPro" id="IPR032872">
    <property type="entry name" value="WAK_assoc_C"/>
</dbReference>
<evidence type="ECO:0000256" key="3">
    <source>
        <dbReference type="ARBA" id="ARBA00022729"/>
    </source>
</evidence>
<keyword evidence="4" id="KW-0325">Glycoprotein</keyword>
<dbReference type="PANTHER" id="PTHR33138">
    <property type="entry name" value="OS01G0690200 PROTEIN"/>
    <property type="match status" value="1"/>
</dbReference>
<reference evidence="9 10" key="1">
    <citation type="submission" date="2024-01" db="EMBL/GenBank/DDBJ databases">
        <title>The genomes of 5 underutilized Papilionoideae crops provide insights into root nodulation and disease resistanc.</title>
        <authorList>
            <person name="Yuan L."/>
        </authorList>
    </citation>
    <scope>NUCLEOTIDE SEQUENCE [LARGE SCALE GENOMIC DNA]</scope>
    <source>
        <strain evidence="9">ZHUSHIDOU_FW_LH</strain>
        <tissue evidence="9">Leaf</tissue>
    </source>
</reference>
<evidence type="ECO:0000259" key="7">
    <source>
        <dbReference type="Pfam" id="PF13947"/>
    </source>
</evidence>
<dbReference type="AlphaFoldDB" id="A0AAN9PBL2"/>
<protein>
    <recommendedName>
        <fullName evidence="2">non-specific serine/threonine protein kinase</fullName>
        <ecNumber evidence="2">2.7.11.1</ecNumber>
    </recommendedName>
</protein>
<evidence type="ECO:0000256" key="6">
    <source>
        <dbReference type="ARBA" id="ARBA00048679"/>
    </source>
</evidence>
<comment type="catalytic activity">
    <reaction evidence="5">
        <text>L-threonyl-[protein] + ATP = O-phospho-L-threonyl-[protein] + ADP + H(+)</text>
        <dbReference type="Rhea" id="RHEA:46608"/>
        <dbReference type="Rhea" id="RHEA-COMP:11060"/>
        <dbReference type="Rhea" id="RHEA-COMP:11605"/>
        <dbReference type="ChEBI" id="CHEBI:15378"/>
        <dbReference type="ChEBI" id="CHEBI:30013"/>
        <dbReference type="ChEBI" id="CHEBI:30616"/>
        <dbReference type="ChEBI" id="CHEBI:61977"/>
        <dbReference type="ChEBI" id="CHEBI:456216"/>
        <dbReference type="EC" id="2.7.11.1"/>
    </reaction>
</comment>
<gene>
    <name evidence="9" type="ORF">RIF29_06533</name>
</gene>
<proteinExistence type="predicted"/>
<dbReference type="GO" id="GO:0004674">
    <property type="term" value="F:protein serine/threonine kinase activity"/>
    <property type="evidence" value="ECO:0007669"/>
    <property type="project" value="UniProtKB-EC"/>
</dbReference>
<evidence type="ECO:0000256" key="2">
    <source>
        <dbReference type="ARBA" id="ARBA00012513"/>
    </source>
</evidence>
<comment type="caution">
    <text evidence="9">The sequence shown here is derived from an EMBL/GenBank/DDBJ whole genome shotgun (WGS) entry which is preliminary data.</text>
</comment>
<dbReference type="Proteomes" id="UP001372338">
    <property type="component" value="Unassembled WGS sequence"/>
</dbReference>
<evidence type="ECO:0000256" key="5">
    <source>
        <dbReference type="ARBA" id="ARBA00047899"/>
    </source>
</evidence>
<dbReference type="EMBL" id="JAYWIO010000001">
    <property type="protein sequence ID" value="KAK7291409.1"/>
    <property type="molecule type" value="Genomic_DNA"/>
</dbReference>
<dbReference type="GO" id="GO:0030247">
    <property type="term" value="F:polysaccharide binding"/>
    <property type="evidence" value="ECO:0007669"/>
    <property type="project" value="InterPro"/>
</dbReference>
<dbReference type="EC" id="2.7.11.1" evidence="2"/>
<dbReference type="Pfam" id="PF13947">
    <property type="entry name" value="GUB_WAK_bind"/>
    <property type="match status" value="1"/>
</dbReference>
<accession>A0AAN9PBL2</accession>
<dbReference type="GO" id="GO:0016020">
    <property type="term" value="C:membrane"/>
    <property type="evidence" value="ECO:0007669"/>
    <property type="project" value="UniProtKB-SubCell"/>
</dbReference>
<dbReference type="Pfam" id="PF14380">
    <property type="entry name" value="WAK_assoc"/>
    <property type="match status" value="1"/>
</dbReference>
<sequence length="255" mass="28773">MFLITILPVSNSQEHTKYLGCNRSFKCGGLNSNISYPFWADGDVVIRPRFCGGRDEFKLNCETQTPSITIGSEEFHVFDINMNNYTINMIKIWLLDELCDPYSTNYTLNTTFFDYVQNLSNITLFYNCPHDVSFVNNFTCPTTYANQGQVFCANDGQIQRYPELHRCKNHSQIQAIDPLKDDDAGILQLKNTLGNGFEVKYKVDDAENCKACRDSNGACGRSDSDGYKFSCHCQDGSESSSKCSSMSLLSSHLFT</sequence>
<evidence type="ECO:0000313" key="9">
    <source>
        <dbReference type="EMBL" id="KAK7291409.1"/>
    </source>
</evidence>
<evidence type="ECO:0000313" key="10">
    <source>
        <dbReference type="Proteomes" id="UP001372338"/>
    </source>
</evidence>
<evidence type="ECO:0000256" key="1">
    <source>
        <dbReference type="ARBA" id="ARBA00004167"/>
    </source>
</evidence>
<evidence type="ECO:0000259" key="8">
    <source>
        <dbReference type="Pfam" id="PF14380"/>
    </source>
</evidence>
<keyword evidence="10" id="KW-1185">Reference proteome</keyword>
<name>A0AAN9PBL2_CROPI</name>
<comment type="catalytic activity">
    <reaction evidence="6">
        <text>L-seryl-[protein] + ATP = O-phospho-L-seryl-[protein] + ADP + H(+)</text>
        <dbReference type="Rhea" id="RHEA:17989"/>
        <dbReference type="Rhea" id="RHEA-COMP:9863"/>
        <dbReference type="Rhea" id="RHEA-COMP:11604"/>
        <dbReference type="ChEBI" id="CHEBI:15378"/>
        <dbReference type="ChEBI" id="CHEBI:29999"/>
        <dbReference type="ChEBI" id="CHEBI:30616"/>
        <dbReference type="ChEBI" id="CHEBI:83421"/>
        <dbReference type="ChEBI" id="CHEBI:456216"/>
        <dbReference type="EC" id="2.7.11.1"/>
    </reaction>
</comment>
<dbReference type="InterPro" id="IPR025287">
    <property type="entry name" value="WAK_GUB"/>
</dbReference>
<evidence type="ECO:0000256" key="4">
    <source>
        <dbReference type="ARBA" id="ARBA00023180"/>
    </source>
</evidence>
<keyword evidence="3" id="KW-0732">Signal</keyword>